<evidence type="ECO:0000313" key="4">
    <source>
        <dbReference type="Proteomes" id="UP000636709"/>
    </source>
</evidence>
<evidence type="ECO:0000313" key="3">
    <source>
        <dbReference type="EMBL" id="KAF8692135.1"/>
    </source>
</evidence>
<dbReference type="OrthoDB" id="693642at2759"/>
<keyword evidence="4" id="KW-1185">Reference proteome</keyword>
<evidence type="ECO:0000256" key="1">
    <source>
        <dbReference type="SAM" id="Coils"/>
    </source>
</evidence>
<dbReference type="EMBL" id="JACEFO010001947">
    <property type="protein sequence ID" value="KAF8692131.1"/>
    <property type="molecule type" value="Genomic_DNA"/>
</dbReference>
<feature type="coiled-coil region" evidence="1">
    <location>
        <begin position="164"/>
        <end position="191"/>
    </location>
</feature>
<dbReference type="EMBL" id="JACEFO010001947">
    <property type="protein sequence ID" value="KAF8692135.1"/>
    <property type="molecule type" value="Genomic_DNA"/>
</dbReference>
<organism evidence="3 4">
    <name type="scientific">Digitaria exilis</name>
    <dbReference type="NCBI Taxonomy" id="1010633"/>
    <lineage>
        <taxon>Eukaryota</taxon>
        <taxon>Viridiplantae</taxon>
        <taxon>Streptophyta</taxon>
        <taxon>Embryophyta</taxon>
        <taxon>Tracheophyta</taxon>
        <taxon>Spermatophyta</taxon>
        <taxon>Magnoliopsida</taxon>
        <taxon>Liliopsida</taxon>
        <taxon>Poales</taxon>
        <taxon>Poaceae</taxon>
        <taxon>PACMAD clade</taxon>
        <taxon>Panicoideae</taxon>
        <taxon>Panicodae</taxon>
        <taxon>Paniceae</taxon>
        <taxon>Anthephorinae</taxon>
        <taxon>Digitaria</taxon>
    </lineage>
</organism>
<gene>
    <name evidence="2" type="ORF">HU200_039732</name>
    <name evidence="3" type="ORF">HU200_039736</name>
</gene>
<dbReference type="AlphaFoldDB" id="A0A835BFJ4"/>
<reference evidence="3" key="1">
    <citation type="submission" date="2020-07" db="EMBL/GenBank/DDBJ databases">
        <title>Genome sequence and genetic diversity analysis of an under-domesticated orphan crop, white fonio (Digitaria exilis).</title>
        <authorList>
            <person name="Bennetzen J.L."/>
            <person name="Chen S."/>
            <person name="Ma X."/>
            <person name="Wang X."/>
            <person name="Yssel A.E.J."/>
            <person name="Chaluvadi S.R."/>
            <person name="Johnson M."/>
            <person name="Gangashetty P."/>
            <person name="Hamidou F."/>
            <person name="Sanogo M.D."/>
            <person name="Zwaenepoel A."/>
            <person name="Wallace J."/>
            <person name="Van De Peer Y."/>
            <person name="Van Deynze A."/>
        </authorList>
    </citation>
    <scope>NUCLEOTIDE SEQUENCE</scope>
    <source>
        <tissue evidence="3">Leaves</tissue>
    </source>
</reference>
<comment type="caution">
    <text evidence="3">The sequence shown here is derived from an EMBL/GenBank/DDBJ whole genome shotgun (WGS) entry which is preliminary data.</text>
</comment>
<keyword evidence="1" id="KW-0175">Coiled coil</keyword>
<protein>
    <submittedName>
        <fullName evidence="3">Uncharacterized protein</fullName>
    </submittedName>
</protein>
<accession>A0A835BFJ4</accession>
<dbReference type="Proteomes" id="UP000636709">
    <property type="component" value="Unassembled WGS sequence"/>
</dbReference>
<proteinExistence type="predicted"/>
<sequence>MAAPAIDEADEEWMIMALRELVEDDGDQGLEGDLRGMRSMAASLEGAASLTPQSWSWVEHAESMATEAAGILAREAADIQRGLSLVSRRPGEEAFAAALRRQAAVTGAGLADAEWLAAAARRIRVRELRRVAAAEHVAHPDTAAFLGHIARETDASLARGEVPAAEELALAEQAEAAAVRMEQRLAALAGRLRRGAAEFAEVEEEAALVAALERQAGKADAALGAVEAFTASVRRFRAAGGGGGGGGALPVVAGDAGPGNTNIADIYVVVIKFEILHL</sequence>
<evidence type="ECO:0000313" key="2">
    <source>
        <dbReference type="EMBL" id="KAF8692131.1"/>
    </source>
</evidence>
<name>A0A835BFJ4_9POAL</name>